<evidence type="ECO:0000256" key="8">
    <source>
        <dbReference type="ARBA" id="ARBA00049348"/>
    </source>
</evidence>
<dbReference type="RefSeq" id="WP_313499012.1">
    <property type="nucleotide sequence ID" value="NZ_CP134879.1"/>
</dbReference>
<evidence type="ECO:0000256" key="6">
    <source>
        <dbReference type="ARBA" id="ARBA00022763"/>
    </source>
</evidence>
<evidence type="ECO:0000256" key="2">
    <source>
        <dbReference type="ARBA" id="ARBA00008711"/>
    </source>
</evidence>
<name>A0AA96F620_9MICO</name>
<organism evidence="10 11">
    <name type="scientific">Demequina capsici</name>
    <dbReference type="NCBI Taxonomy" id="3075620"/>
    <lineage>
        <taxon>Bacteria</taxon>
        <taxon>Bacillati</taxon>
        <taxon>Actinomycetota</taxon>
        <taxon>Actinomycetes</taxon>
        <taxon>Micrococcales</taxon>
        <taxon>Demequinaceae</taxon>
        <taxon>Demequina</taxon>
    </lineage>
</organism>
<evidence type="ECO:0000313" key="11">
    <source>
        <dbReference type="Proteomes" id="UP001304125"/>
    </source>
</evidence>
<dbReference type="PANTHER" id="PTHR10815:SF5">
    <property type="entry name" value="METHYLATED-DNA--PROTEIN-CYSTEINE METHYLTRANSFERASE"/>
    <property type="match status" value="1"/>
</dbReference>
<dbReference type="SUPFAM" id="SSF46767">
    <property type="entry name" value="Methylated DNA-protein cysteine methyltransferase, C-terminal domain"/>
    <property type="match status" value="1"/>
</dbReference>
<dbReference type="PANTHER" id="PTHR10815">
    <property type="entry name" value="METHYLATED-DNA--PROTEIN-CYSTEINE METHYLTRANSFERASE"/>
    <property type="match status" value="1"/>
</dbReference>
<evidence type="ECO:0000256" key="5">
    <source>
        <dbReference type="ARBA" id="ARBA00022679"/>
    </source>
</evidence>
<comment type="catalytic activity">
    <reaction evidence="1">
        <text>a 4-O-methyl-thymidine in DNA + L-cysteinyl-[protein] = a thymidine in DNA + S-methyl-L-cysteinyl-[protein]</text>
        <dbReference type="Rhea" id="RHEA:53428"/>
        <dbReference type="Rhea" id="RHEA-COMP:10131"/>
        <dbReference type="Rhea" id="RHEA-COMP:10132"/>
        <dbReference type="Rhea" id="RHEA-COMP:13555"/>
        <dbReference type="Rhea" id="RHEA-COMP:13556"/>
        <dbReference type="ChEBI" id="CHEBI:29950"/>
        <dbReference type="ChEBI" id="CHEBI:82612"/>
        <dbReference type="ChEBI" id="CHEBI:137386"/>
        <dbReference type="ChEBI" id="CHEBI:137387"/>
        <dbReference type="EC" id="2.1.1.63"/>
    </reaction>
</comment>
<dbReference type="Gene3D" id="1.10.10.10">
    <property type="entry name" value="Winged helix-like DNA-binding domain superfamily/Winged helix DNA-binding domain"/>
    <property type="match status" value="1"/>
</dbReference>
<dbReference type="PROSITE" id="PS00374">
    <property type="entry name" value="MGMT"/>
    <property type="match status" value="1"/>
</dbReference>
<dbReference type="AlphaFoldDB" id="A0AA96F620"/>
<dbReference type="InterPro" id="IPR001497">
    <property type="entry name" value="MethylDNA_cys_MeTrfase_AS"/>
</dbReference>
<keyword evidence="7" id="KW-0234">DNA repair</keyword>
<dbReference type="EC" id="2.1.1.63" evidence="3"/>
<dbReference type="Proteomes" id="UP001304125">
    <property type="component" value="Chromosome"/>
</dbReference>
<evidence type="ECO:0000256" key="7">
    <source>
        <dbReference type="ARBA" id="ARBA00023204"/>
    </source>
</evidence>
<keyword evidence="5 10" id="KW-0808">Transferase</keyword>
<keyword evidence="11" id="KW-1185">Reference proteome</keyword>
<evidence type="ECO:0000313" key="10">
    <source>
        <dbReference type="EMBL" id="WNM24771.1"/>
    </source>
</evidence>
<comment type="catalytic activity">
    <reaction evidence="8">
        <text>a 6-O-methyl-2'-deoxyguanosine in DNA + L-cysteinyl-[protein] = S-methyl-L-cysteinyl-[protein] + a 2'-deoxyguanosine in DNA</text>
        <dbReference type="Rhea" id="RHEA:24000"/>
        <dbReference type="Rhea" id="RHEA-COMP:10131"/>
        <dbReference type="Rhea" id="RHEA-COMP:10132"/>
        <dbReference type="Rhea" id="RHEA-COMP:11367"/>
        <dbReference type="Rhea" id="RHEA-COMP:11368"/>
        <dbReference type="ChEBI" id="CHEBI:29950"/>
        <dbReference type="ChEBI" id="CHEBI:82612"/>
        <dbReference type="ChEBI" id="CHEBI:85445"/>
        <dbReference type="ChEBI" id="CHEBI:85448"/>
        <dbReference type="EC" id="2.1.1.63"/>
    </reaction>
</comment>
<dbReference type="GO" id="GO:0006281">
    <property type="term" value="P:DNA repair"/>
    <property type="evidence" value="ECO:0007669"/>
    <property type="project" value="UniProtKB-KW"/>
</dbReference>
<reference evidence="10 11" key="1">
    <citation type="submission" date="2023-09" db="EMBL/GenBank/DDBJ databases">
        <title>Demequina sp. a novel bacteria isolated from Capsicum annuum.</title>
        <authorList>
            <person name="Humaira Z."/>
            <person name="Lee J."/>
            <person name="Cho D."/>
        </authorList>
    </citation>
    <scope>NUCLEOTIDE SEQUENCE [LARGE SCALE GENOMIC DNA]</scope>
    <source>
        <strain evidence="10 11">OYTSA14</strain>
    </source>
</reference>
<accession>A0AA96F620</accession>
<dbReference type="GO" id="GO:0003908">
    <property type="term" value="F:methylated-DNA-[protein]-cysteine S-methyltransferase activity"/>
    <property type="evidence" value="ECO:0007669"/>
    <property type="project" value="UniProtKB-EC"/>
</dbReference>
<gene>
    <name evidence="10" type="ORF">RN606_01060</name>
</gene>
<keyword evidence="4 10" id="KW-0489">Methyltransferase</keyword>
<evidence type="ECO:0000256" key="3">
    <source>
        <dbReference type="ARBA" id="ARBA00011918"/>
    </source>
</evidence>
<dbReference type="CDD" id="cd06445">
    <property type="entry name" value="ATase"/>
    <property type="match status" value="1"/>
</dbReference>
<comment type="similarity">
    <text evidence="2">Belongs to the MGMT family.</text>
</comment>
<protein>
    <recommendedName>
        <fullName evidence="3">methylated-DNA--[protein]-cysteine S-methyltransferase</fullName>
        <ecNumber evidence="3">2.1.1.63</ecNumber>
    </recommendedName>
</protein>
<evidence type="ECO:0000256" key="1">
    <source>
        <dbReference type="ARBA" id="ARBA00001286"/>
    </source>
</evidence>
<sequence>MTESPLHGATVDTPWGALRMLATPEDGVVRAAGLDEDDRDLVRRLPPVHAGRPIVDASLADAVGAVVAWLEGDADALLSVAVEQPGGEFFQDVWRTLRTVPAGEPVSYQELAAAAGRPRAMRAVGTACARNAVAILVPCHRVIRAGGRLGSYGFGGVGIKASMLAHEAGVPVGRLPLIEASAREDDLAPTLGTVTDLT</sequence>
<dbReference type="Pfam" id="PF01035">
    <property type="entry name" value="DNA_binding_1"/>
    <property type="match status" value="1"/>
</dbReference>
<evidence type="ECO:0000256" key="4">
    <source>
        <dbReference type="ARBA" id="ARBA00022603"/>
    </source>
</evidence>
<dbReference type="FunFam" id="1.10.10.10:FF:000214">
    <property type="entry name" value="Methylated-DNA--protein-cysteine methyltransferase"/>
    <property type="match status" value="1"/>
</dbReference>
<proteinExistence type="inferred from homology"/>
<dbReference type="EMBL" id="CP134879">
    <property type="protein sequence ID" value="WNM24771.1"/>
    <property type="molecule type" value="Genomic_DNA"/>
</dbReference>
<dbReference type="InterPro" id="IPR036217">
    <property type="entry name" value="MethylDNA_cys_MeTrfase_DNAb"/>
</dbReference>
<evidence type="ECO:0000259" key="9">
    <source>
        <dbReference type="Pfam" id="PF01035"/>
    </source>
</evidence>
<keyword evidence="6" id="KW-0227">DNA damage</keyword>
<dbReference type="NCBIfam" id="TIGR00589">
    <property type="entry name" value="ogt"/>
    <property type="match status" value="1"/>
</dbReference>
<dbReference type="InterPro" id="IPR036388">
    <property type="entry name" value="WH-like_DNA-bd_sf"/>
</dbReference>
<dbReference type="GO" id="GO:0032259">
    <property type="term" value="P:methylation"/>
    <property type="evidence" value="ECO:0007669"/>
    <property type="project" value="UniProtKB-KW"/>
</dbReference>
<feature type="domain" description="Methylated-DNA-[protein]-cysteine S-methyltransferase DNA binding" evidence="9">
    <location>
        <begin position="88"/>
        <end position="168"/>
    </location>
</feature>
<dbReference type="InterPro" id="IPR014048">
    <property type="entry name" value="MethylDNA_cys_MeTrfase_DNA-bd"/>
</dbReference>